<feature type="domain" description="F-box" evidence="1">
    <location>
        <begin position="40"/>
        <end position="86"/>
    </location>
</feature>
<keyword evidence="3" id="KW-1185">Reference proteome</keyword>
<gene>
    <name evidence="2" type="ORF">FCM35_KLT03539</name>
</gene>
<dbReference type="Gene3D" id="3.80.10.10">
    <property type="entry name" value="Ribonuclease Inhibitor"/>
    <property type="match status" value="1"/>
</dbReference>
<dbReference type="Proteomes" id="UP000623129">
    <property type="component" value="Unassembled WGS sequence"/>
</dbReference>
<dbReference type="PANTHER" id="PTHR31900">
    <property type="entry name" value="F-BOX/RNI SUPERFAMILY PROTEIN-RELATED"/>
    <property type="match status" value="1"/>
</dbReference>
<dbReference type="OrthoDB" id="677936at2759"/>
<dbReference type="InterPro" id="IPR036047">
    <property type="entry name" value="F-box-like_dom_sf"/>
</dbReference>
<dbReference type="PROSITE" id="PS50181">
    <property type="entry name" value="FBOX"/>
    <property type="match status" value="1"/>
</dbReference>
<organism evidence="2 3">
    <name type="scientific">Carex littledalei</name>
    <dbReference type="NCBI Taxonomy" id="544730"/>
    <lineage>
        <taxon>Eukaryota</taxon>
        <taxon>Viridiplantae</taxon>
        <taxon>Streptophyta</taxon>
        <taxon>Embryophyta</taxon>
        <taxon>Tracheophyta</taxon>
        <taxon>Spermatophyta</taxon>
        <taxon>Magnoliopsida</taxon>
        <taxon>Liliopsida</taxon>
        <taxon>Poales</taxon>
        <taxon>Cyperaceae</taxon>
        <taxon>Cyperoideae</taxon>
        <taxon>Cariceae</taxon>
        <taxon>Carex</taxon>
        <taxon>Carex subgen. Euthyceras</taxon>
    </lineage>
</organism>
<dbReference type="PANTHER" id="PTHR31900:SF30">
    <property type="entry name" value="SUPERFAMILY PROTEIN, PUTATIVE-RELATED"/>
    <property type="match status" value="1"/>
</dbReference>
<dbReference type="InterPro" id="IPR055411">
    <property type="entry name" value="LRR_FXL15/At3g58940/PEG3-like"/>
</dbReference>
<dbReference type="EMBL" id="SWLB01000012">
    <property type="protein sequence ID" value="KAF3332133.1"/>
    <property type="molecule type" value="Genomic_DNA"/>
</dbReference>
<dbReference type="InterPro" id="IPR053781">
    <property type="entry name" value="F-box_AtFBL13-like"/>
</dbReference>
<name>A0A833R291_9POAL</name>
<accession>A0A833R291</accession>
<dbReference type="SUPFAM" id="SSF52047">
    <property type="entry name" value="RNI-like"/>
    <property type="match status" value="1"/>
</dbReference>
<dbReference type="InterPro" id="IPR001810">
    <property type="entry name" value="F-box_dom"/>
</dbReference>
<dbReference type="InterPro" id="IPR032675">
    <property type="entry name" value="LRR_dom_sf"/>
</dbReference>
<dbReference type="Pfam" id="PF00646">
    <property type="entry name" value="F-box"/>
    <property type="match status" value="1"/>
</dbReference>
<dbReference type="AlphaFoldDB" id="A0A833R291"/>
<dbReference type="SUPFAM" id="SSF81383">
    <property type="entry name" value="F-box domain"/>
    <property type="match status" value="1"/>
</dbReference>
<reference evidence="2" key="1">
    <citation type="submission" date="2020-01" db="EMBL/GenBank/DDBJ databases">
        <title>Genome sequence of Kobresia littledalei, the first chromosome-level genome in the family Cyperaceae.</title>
        <authorList>
            <person name="Qu G."/>
        </authorList>
    </citation>
    <scope>NUCLEOTIDE SEQUENCE</scope>
    <source>
        <strain evidence="2">C.B.Clarke</strain>
        <tissue evidence="2">Leaf</tissue>
    </source>
</reference>
<dbReference type="Pfam" id="PF24758">
    <property type="entry name" value="LRR_At5g56370"/>
    <property type="match status" value="1"/>
</dbReference>
<sequence length="423" mass="47328">MKSKLSNPFAASVSPSIQTLSKTLKAAAAMAKSPTDSDLIDRLSNLPDALLITIISFLPIHIAARTSVLCRRFRHLWEASPSLEVISYDLPTPRSKNFIAMAKRVVLRRNPSHPLHSLCLEVSRCGSKDAIAIVSSLLAKARSLDLRHLTMKCFKLSDLLPILPIVFRINSLRCLSLHRIRTPGEYPRKIKFPSGITLTFLRSLSLQSSGADVANLNKLLSELCSLEDLHIDVRGTPGLSLSSQTIRKLKLIIAFGSEKHDIVGLSLPSLESLHFEIKCCFGNMSHIHAKVPLLTKAVIKLGDNYNYSEHPVPILLKSGKDVPHFHNLKHLDVTLCFHEHNLAAVIMMLHNCPILKSLKLVHKSPKSSGLTTDRKRKDWESKLPCNGDGNYRYAYYRNLHLEEDRKEFMKLLSKKCTSEEASS</sequence>
<dbReference type="InterPro" id="IPR050232">
    <property type="entry name" value="FBL13/AtMIF1-like"/>
</dbReference>
<dbReference type="Gene3D" id="1.20.1280.50">
    <property type="match status" value="1"/>
</dbReference>
<dbReference type="CDD" id="cd22160">
    <property type="entry name" value="F-box_AtFBL13-like"/>
    <property type="match status" value="1"/>
</dbReference>
<protein>
    <submittedName>
        <fullName evidence="2">F-box/FBD/LRR-repeat protein</fullName>
    </submittedName>
</protein>
<evidence type="ECO:0000313" key="3">
    <source>
        <dbReference type="Proteomes" id="UP000623129"/>
    </source>
</evidence>
<evidence type="ECO:0000313" key="2">
    <source>
        <dbReference type="EMBL" id="KAF3332133.1"/>
    </source>
</evidence>
<comment type="caution">
    <text evidence="2">The sequence shown here is derived from an EMBL/GenBank/DDBJ whole genome shotgun (WGS) entry which is preliminary data.</text>
</comment>
<proteinExistence type="predicted"/>
<evidence type="ECO:0000259" key="1">
    <source>
        <dbReference type="PROSITE" id="PS50181"/>
    </source>
</evidence>